<dbReference type="InterPro" id="IPR036767">
    <property type="entry name" value="ApaG_sf"/>
</dbReference>
<sequence length="255" mass="28486">MRPPTIRALYKVILRDVRKMSAIPGFRVREPLSMLQWGTGGMLPPPEDGVVASPYASPEDKETWVRLQALLEPHRGADLREVVRATFRANATLTDPKTIAQKIDEMMWVIPEISRQRLLAESSSVTCTDDVEIEATSQFLPTQSEPNRFRYTYRIRIRNLGSEDIVRVNGRHWVFNHNSVKRDVLPRNSPGVVGHIPVIAPGHTFEYASGVDLETTTGSASGCLHMTRFMATEGGGEVEFDAEIASFLLQPTVSD</sequence>
<dbReference type="AlphaFoldDB" id="T0Q277"/>
<dbReference type="OMA" id="YRFTYRI"/>
<dbReference type="PANTHER" id="PTHR47191:SF2">
    <property type="entry name" value="OS05G0170800 PROTEIN"/>
    <property type="match status" value="1"/>
</dbReference>
<dbReference type="OrthoDB" id="2305498at2759"/>
<dbReference type="GeneID" id="19951178"/>
<gene>
    <name evidence="2" type="ORF">SDRG_10451</name>
</gene>
<dbReference type="PROSITE" id="PS51087">
    <property type="entry name" value="APAG"/>
    <property type="match status" value="1"/>
</dbReference>
<dbReference type="EMBL" id="JH767166">
    <property type="protein sequence ID" value="EQC31934.1"/>
    <property type="molecule type" value="Genomic_DNA"/>
</dbReference>
<name>T0Q277_SAPDV</name>
<feature type="domain" description="ApaG" evidence="1">
    <location>
        <begin position="125"/>
        <end position="255"/>
    </location>
</feature>
<protein>
    <recommendedName>
        <fullName evidence="1">ApaG domain-containing protein</fullName>
    </recommendedName>
</protein>
<dbReference type="Pfam" id="PF04379">
    <property type="entry name" value="DUF525"/>
    <property type="match status" value="1"/>
</dbReference>
<dbReference type="InParanoid" id="T0Q277"/>
<evidence type="ECO:0000259" key="1">
    <source>
        <dbReference type="PROSITE" id="PS51087"/>
    </source>
</evidence>
<proteinExistence type="predicted"/>
<accession>T0Q277</accession>
<dbReference type="VEuPathDB" id="FungiDB:SDRG_10451"/>
<dbReference type="SUPFAM" id="SSF110069">
    <property type="entry name" value="ApaG-like"/>
    <property type="match status" value="1"/>
</dbReference>
<reference evidence="2 3" key="1">
    <citation type="submission" date="2012-04" db="EMBL/GenBank/DDBJ databases">
        <title>The Genome Sequence of Saprolegnia declina VS20.</title>
        <authorList>
            <consortium name="The Broad Institute Genome Sequencing Platform"/>
            <person name="Russ C."/>
            <person name="Nusbaum C."/>
            <person name="Tyler B."/>
            <person name="van West P."/>
            <person name="Dieguez-Uribeondo J."/>
            <person name="de Bruijn I."/>
            <person name="Tripathy S."/>
            <person name="Jiang R."/>
            <person name="Young S.K."/>
            <person name="Zeng Q."/>
            <person name="Gargeya S."/>
            <person name="Fitzgerald M."/>
            <person name="Haas B."/>
            <person name="Abouelleil A."/>
            <person name="Alvarado L."/>
            <person name="Arachchi H.M."/>
            <person name="Berlin A."/>
            <person name="Chapman S.B."/>
            <person name="Goldberg J."/>
            <person name="Griggs A."/>
            <person name="Gujja S."/>
            <person name="Hansen M."/>
            <person name="Howarth C."/>
            <person name="Imamovic A."/>
            <person name="Larimer J."/>
            <person name="McCowen C."/>
            <person name="Montmayeur A."/>
            <person name="Murphy C."/>
            <person name="Neiman D."/>
            <person name="Pearson M."/>
            <person name="Priest M."/>
            <person name="Roberts A."/>
            <person name="Saif S."/>
            <person name="Shea T."/>
            <person name="Sisk P."/>
            <person name="Sykes S."/>
            <person name="Wortman J."/>
            <person name="Nusbaum C."/>
            <person name="Birren B."/>
        </authorList>
    </citation>
    <scope>NUCLEOTIDE SEQUENCE [LARGE SCALE GENOMIC DNA]</scope>
    <source>
        <strain evidence="2 3">VS20</strain>
    </source>
</reference>
<organism evidence="2 3">
    <name type="scientific">Saprolegnia diclina (strain VS20)</name>
    <dbReference type="NCBI Taxonomy" id="1156394"/>
    <lineage>
        <taxon>Eukaryota</taxon>
        <taxon>Sar</taxon>
        <taxon>Stramenopiles</taxon>
        <taxon>Oomycota</taxon>
        <taxon>Saprolegniomycetes</taxon>
        <taxon>Saprolegniales</taxon>
        <taxon>Saprolegniaceae</taxon>
        <taxon>Saprolegnia</taxon>
    </lineage>
</organism>
<keyword evidence="3" id="KW-1185">Reference proteome</keyword>
<dbReference type="PANTHER" id="PTHR47191">
    <property type="entry name" value="OS05G0170800 PROTEIN"/>
    <property type="match status" value="1"/>
</dbReference>
<dbReference type="Proteomes" id="UP000030762">
    <property type="component" value="Unassembled WGS sequence"/>
</dbReference>
<dbReference type="STRING" id="1156394.T0Q277"/>
<evidence type="ECO:0000313" key="3">
    <source>
        <dbReference type="Proteomes" id="UP000030762"/>
    </source>
</evidence>
<dbReference type="RefSeq" id="XP_008614663.1">
    <property type="nucleotide sequence ID" value="XM_008616441.1"/>
</dbReference>
<dbReference type="Gene3D" id="2.60.40.1470">
    <property type="entry name" value="ApaG domain"/>
    <property type="match status" value="1"/>
</dbReference>
<evidence type="ECO:0000313" key="2">
    <source>
        <dbReference type="EMBL" id="EQC31934.1"/>
    </source>
</evidence>
<dbReference type="InterPro" id="IPR007474">
    <property type="entry name" value="ApaG_domain"/>
</dbReference>
<dbReference type="eggNOG" id="ENOG502RIVQ">
    <property type="taxonomic scope" value="Eukaryota"/>
</dbReference>
<dbReference type="InterPro" id="IPR050718">
    <property type="entry name" value="ApaG-like"/>
</dbReference>